<accession>A0A2S6BRD2</accession>
<reference evidence="10" key="1">
    <citation type="journal article" date="2017" name="bioRxiv">
        <title>Conservation of a gene cluster reveals novel cercosporin biosynthetic mechanisms and extends production to the genus Colletotrichum.</title>
        <authorList>
            <person name="de Jonge R."/>
            <person name="Ebert M.K."/>
            <person name="Huitt-Roehl C.R."/>
            <person name="Pal P."/>
            <person name="Suttle J.C."/>
            <person name="Spanner R.E."/>
            <person name="Neubauer J.D."/>
            <person name="Jurick W.M.II."/>
            <person name="Stott K.A."/>
            <person name="Secor G.A."/>
            <person name="Thomma B.P.H.J."/>
            <person name="Van de Peer Y."/>
            <person name="Townsend C.A."/>
            <person name="Bolton M.D."/>
        </authorList>
    </citation>
    <scope>NUCLEOTIDE SEQUENCE [LARGE SCALE GENOMIC DNA]</scope>
    <source>
        <strain evidence="10">CBS538.71</strain>
    </source>
</reference>
<dbReference type="CDD" id="cd18793">
    <property type="entry name" value="SF2_C_SNF"/>
    <property type="match status" value="1"/>
</dbReference>
<evidence type="ECO:0000256" key="2">
    <source>
        <dbReference type="ARBA" id="ARBA00022741"/>
    </source>
</evidence>
<dbReference type="GO" id="GO:0005524">
    <property type="term" value="F:ATP binding"/>
    <property type="evidence" value="ECO:0007669"/>
    <property type="project" value="InterPro"/>
</dbReference>
<dbReference type="InterPro" id="IPR001650">
    <property type="entry name" value="Helicase_C-like"/>
</dbReference>
<evidence type="ECO:0000256" key="6">
    <source>
        <dbReference type="SAM" id="MobiDB-lite"/>
    </source>
</evidence>
<feature type="compositionally biased region" description="Acidic residues" evidence="6">
    <location>
        <begin position="73"/>
        <end position="86"/>
    </location>
</feature>
<comment type="caution">
    <text evidence="9">The sequence shown here is derived from an EMBL/GenBank/DDBJ whole genome shotgun (WGS) entry which is preliminary data.</text>
</comment>
<dbReference type="PROSITE" id="PS51192">
    <property type="entry name" value="HELICASE_ATP_BIND_1"/>
    <property type="match status" value="1"/>
</dbReference>
<dbReference type="SUPFAM" id="SSF52540">
    <property type="entry name" value="P-loop containing nucleoside triphosphate hydrolases"/>
    <property type="match status" value="2"/>
</dbReference>
<dbReference type="STRING" id="357750.A0A2S6BRD2"/>
<dbReference type="GO" id="GO:0005634">
    <property type="term" value="C:nucleus"/>
    <property type="evidence" value="ECO:0007669"/>
    <property type="project" value="UniProtKB-SubCell"/>
</dbReference>
<dbReference type="InterPro" id="IPR050496">
    <property type="entry name" value="SNF2_RAD54_helicase_repair"/>
</dbReference>
<feature type="domain" description="Helicase C-terminal" evidence="8">
    <location>
        <begin position="543"/>
        <end position="698"/>
    </location>
</feature>
<dbReference type="EMBL" id="PNEN01001794">
    <property type="protein sequence ID" value="PPJ50035.1"/>
    <property type="molecule type" value="Genomic_DNA"/>
</dbReference>
<dbReference type="GO" id="GO:0016787">
    <property type="term" value="F:hydrolase activity"/>
    <property type="evidence" value="ECO:0007669"/>
    <property type="project" value="UniProtKB-KW"/>
</dbReference>
<dbReference type="PANTHER" id="PTHR45629:SF7">
    <property type="entry name" value="DNA EXCISION REPAIR PROTEIN ERCC-6-RELATED"/>
    <property type="match status" value="1"/>
</dbReference>
<dbReference type="InterPro" id="IPR057931">
    <property type="entry name" value="RHH_ERCC6L2"/>
</dbReference>
<comment type="subcellular location">
    <subcellularLocation>
        <location evidence="1">Nucleus</location>
    </subcellularLocation>
</comment>
<dbReference type="SMART" id="SM00487">
    <property type="entry name" value="DEXDc"/>
    <property type="match status" value="1"/>
</dbReference>
<dbReference type="Pfam" id="PF25806">
    <property type="entry name" value="RHH_ERCC6L2"/>
    <property type="match status" value="1"/>
</dbReference>
<gene>
    <name evidence="9" type="ORF">CBER1_06776</name>
</gene>
<evidence type="ECO:0000256" key="3">
    <source>
        <dbReference type="ARBA" id="ARBA00022801"/>
    </source>
</evidence>
<dbReference type="AlphaFoldDB" id="A0A2S6BRD2"/>
<feature type="compositionally biased region" description="Basic residues" evidence="6">
    <location>
        <begin position="48"/>
        <end position="69"/>
    </location>
</feature>
<dbReference type="InterPro" id="IPR027417">
    <property type="entry name" value="P-loop_NTPase"/>
</dbReference>
<feature type="region of interest" description="Disordered" evidence="6">
    <location>
        <begin position="99"/>
        <end position="140"/>
    </location>
</feature>
<dbReference type="Pfam" id="PF00176">
    <property type="entry name" value="SNF2-rel_dom"/>
    <property type="match status" value="1"/>
</dbReference>
<dbReference type="FunFam" id="3.40.50.10810:FF:000019">
    <property type="entry name" value="DNA excision repair protein ERCC-6-like 2 isoform X1"/>
    <property type="match status" value="1"/>
</dbReference>
<protein>
    <submittedName>
        <fullName evidence="9">Uncharacterized protein</fullName>
    </submittedName>
</protein>
<keyword evidence="2" id="KW-0547">Nucleotide-binding</keyword>
<evidence type="ECO:0000313" key="10">
    <source>
        <dbReference type="Proteomes" id="UP000237631"/>
    </source>
</evidence>
<dbReference type="Pfam" id="PF14773">
    <property type="entry name" value="VIGSSK"/>
    <property type="match status" value="1"/>
</dbReference>
<dbReference type="PROSITE" id="PS51194">
    <property type="entry name" value="HELICASE_CTER"/>
    <property type="match status" value="1"/>
</dbReference>
<keyword evidence="3" id="KW-0378">Hydrolase</keyword>
<dbReference type="OrthoDB" id="413460at2759"/>
<feature type="region of interest" description="Disordered" evidence="6">
    <location>
        <begin position="1"/>
        <end position="86"/>
    </location>
</feature>
<dbReference type="Gene3D" id="3.40.50.300">
    <property type="entry name" value="P-loop containing nucleotide triphosphate hydrolases"/>
    <property type="match status" value="1"/>
</dbReference>
<name>A0A2S6BRD2_9PEZI</name>
<dbReference type="Gene3D" id="3.40.50.10810">
    <property type="entry name" value="Tandem AAA-ATPase domain"/>
    <property type="match status" value="1"/>
</dbReference>
<organism evidence="9 10">
    <name type="scientific">Cercospora berteroae</name>
    <dbReference type="NCBI Taxonomy" id="357750"/>
    <lineage>
        <taxon>Eukaryota</taxon>
        <taxon>Fungi</taxon>
        <taxon>Dikarya</taxon>
        <taxon>Ascomycota</taxon>
        <taxon>Pezizomycotina</taxon>
        <taxon>Dothideomycetes</taxon>
        <taxon>Dothideomycetidae</taxon>
        <taxon>Mycosphaerellales</taxon>
        <taxon>Mycosphaerellaceae</taxon>
        <taxon>Cercospora</taxon>
    </lineage>
</organism>
<evidence type="ECO:0000313" key="9">
    <source>
        <dbReference type="EMBL" id="PPJ50035.1"/>
    </source>
</evidence>
<dbReference type="InterPro" id="IPR000330">
    <property type="entry name" value="SNF2_N"/>
</dbReference>
<keyword evidence="5" id="KW-0539">Nucleus</keyword>
<dbReference type="PANTHER" id="PTHR45629">
    <property type="entry name" value="SNF2/RAD54 FAMILY MEMBER"/>
    <property type="match status" value="1"/>
</dbReference>
<dbReference type="InterPro" id="IPR029256">
    <property type="entry name" value="Heliccase-ass-bd"/>
</dbReference>
<proteinExistence type="predicted"/>
<dbReference type="Pfam" id="PF00271">
    <property type="entry name" value="Helicase_C"/>
    <property type="match status" value="1"/>
</dbReference>
<evidence type="ECO:0000259" key="7">
    <source>
        <dbReference type="PROSITE" id="PS51192"/>
    </source>
</evidence>
<dbReference type="InterPro" id="IPR014001">
    <property type="entry name" value="Helicase_ATP-bd"/>
</dbReference>
<evidence type="ECO:0000256" key="4">
    <source>
        <dbReference type="ARBA" id="ARBA00022840"/>
    </source>
</evidence>
<sequence>MSSRPSLFSAQPDAQRAHFSDLDDSGDERKKKRIKKAPAATAPPPPKPARRKTASLVGKRKLQSTRRPRQFLDETDDEDEGPEDLLPDYLKKRRNDMAAQHKDGGDMGLRLPPKHDETDTAPDERLEAKPSLPGITPPRPCEKIRLGKQSHIPASIAQYLKPYQIDGVKWLYKKFENQEGALLGDDMGLGKTIQVISFLTAAFGKTGDERDSKRMRKFRKKSPGGWYPRVLIVCPGTLIENWKAEFDRWGYWLIYTYHGNEKETALAAAEAGMLEIMITTYDTYKRDQSAINCVPWDCVIADECHTIKERTSQNTKAMSNINALCRIGLSGTAIQNKYEELWTLLNWANPGCVSSIGNWKSTICVPLKMGQSHDATLSQLAKARRMATQLSQNLLPNFFKRRTKALIAHQLPKKSDRVVFCPLTETQVTAYQNFTDSELVHAIRDASEPCFCGSGKKQGWCCRRYIEGFGEWQHHVFPALVTLQKLANHVALMVPKAESDAERLEKDLEKLKIALPDSWEEWYRNRENLAYLAKPEFCGKWNVLKKLMKLWYENGDKVLIFSHSVRLLRMLDLLLKFKADYNLCFLNGTMSYAERQKAVDDFNSDPSQFAFLISTKAGGVGLNITSANKVVVVDPNWNPAYDLQAQDRAYRIGQTRDVEVFRLVSAGTVEEIVYARQIYKQQQAAIGYNASIERRYFKGVQDQRDQKGEIFGLANLFAPNQTNVVLRDIVNKTNIAESRAGVEVAGLDLEASQEDQGDELNPDQEDAAIHALAAEIIDEPGRKRKLAQETAKKRDPVQAILASAGVAYTHENAEVIGTSKIETKLSSRAQKGADDPDYINEFAFARSQHSQTTVPADRDTRNDRVYEANGDGEADASEEVKVKYRFQPPEEVRRRQFCSMAAQFGYEDVAEFALVVEGWTQQQRRDCLETFYRQRKSLVI</sequence>
<feature type="domain" description="Helicase ATP-binding" evidence="7">
    <location>
        <begin position="172"/>
        <end position="351"/>
    </location>
</feature>
<dbReference type="InterPro" id="IPR038718">
    <property type="entry name" value="SNF2-like_sf"/>
</dbReference>
<keyword evidence="10" id="KW-1185">Reference proteome</keyword>
<dbReference type="InterPro" id="IPR049730">
    <property type="entry name" value="SNF2/RAD54-like_C"/>
</dbReference>
<dbReference type="Proteomes" id="UP000237631">
    <property type="component" value="Unassembled WGS sequence"/>
</dbReference>
<feature type="compositionally biased region" description="Basic and acidic residues" evidence="6">
    <location>
        <begin position="113"/>
        <end position="128"/>
    </location>
</feature>
<evidence type="ECO:0000259" key="8">
    <source>
        <dbReference type="PROSITE" id="PS51194"/>
    </source>
</evidence>
<keyword evidence="4" id="KW-0067">ATP-binding</keyword>
<evidence type="ECO:0000256" key="5">
    <source>
        <dbReference type="ARBA" id="ARBA00023242"/>
    </source>
</evidence>
<dbReference type="SMART" id="SM00490">
    <property type="entry name" value="HELICc"/>
    <property type="match status" value="1"/>
</dbReference>
<evidence type="ECO:0000256" key="1">
    <source>
        <dbReference type="ARBA" id="ARBA00004123"/>
    </source>
</evidence>